<evidence type="ECO:0000256" key="2">
    <source>
        <dbReference type="ARBA" id="ARBA00004401"/>
    </source>
</evidence>
<evidence type="ECO:0000256" key="6">
    <source>
        <dbReference type="RuleBase" id="RU362042"/>
    </source>
</evidence>
<evidence type="ECO:0000256" key="3">
    <source>
        <dbReference type="ARBA" id="ARBA00009370"/>
    </source>
</evidence>
<dbReference type="GO" id="GO:0009003">
    <property type="term" value="F:signal peptidase activity"/>
    <property type="evidence" value="ECO:0007669"/>
    <property type="project" value="UniProtKB-EC"/>
</dbReference>
<dbReference type="EC" id="3.4.21.89" evidence="4 6"/>
<keyword evidence="6" id="KW-0645">Protease</keyword>
<comment type="caution">
    <text evidence="9">The sequence shown here is derived from an EMBL/GenBank/DDBJ whole genome shotgun (WGS) entry which is preliminary data.</text>
</comment>
<evidence type="ECO:0000256" key="1">
    <source>
        <dbReference type="ARBA" id="ARBA00000677"/>
    </source>
</evidence>
<evidence type="ECO:0000256" key="5">
    <source>
        <dbReference type="ARBA" id="ARBA00022801"/>
    </source>
</evidence>
<dbReference type="PANTHER" id="PTHR43390">
    <property type="entry name" value="SIGNAL PEPTIDASE I"/>
    <property type="match status" value="1"/>
</dbReference>
<dbReference type="Proteomes" id="UP001156441">
    <property type="component" value="Unassembled WGS sequence"/>
</dbReference>
<dbReference type="InterPro" id="IPR036286">
    <property type="entry name" value="LexA/Signal_pep-like_sf"/>
</dbReference>
<proteinExistence type="inferred from homology"/>
<organism evidence="9 10">
    <name type="scientific">Actinophytocola gossypii</name>
    <dbReference type="NCBI Taxonomy" id="2812003"/>
    <lineage>
        <taxon>Bacteria</taxon>
        <taxon>Bacillati</taxon>
        <taxon>Actinomycetota</taxon>
        <taxon>Actinomycetes</taxon>
        <taxon>Pseudonocardiales</taxon>
        <taxon>Pseudonocardiaceae</taxon>
    </lineage>
</organism>
<feature type="transmembrane region" description="Helical" evidence="6">
    <location>
        <begin position="67"/>
        <end position="89"/>
    </location>
</feature>
<dbReference type="PANTHER" id="PTHR43390:SF1">
    <property type="entry name" value="CHLOROPLAST PROCESSING PEPTIDASE"/>
    <property type="match status" value="1"/>
</dbReference>
<dbReference type="InterPro" id="IPR019758">
    <property type="entry name" value="Pept_S26A_signal_pept_1_CS"/>
</dbReference>
<feature type="compositionally biased region" description="Acidic residues" evidence="7">
    <location>
        <begin position="1"/>
        <end position="11"/>
    </location>
</feature>
<dbReference type="InterPro" id="IPR019533">
    <property type="entry name" value="Peptidase_S26"/>
</dbReference>
<keyword evidence="6" id="KW-0472">Membrane</keyword>
<dbReference type="CDD" id="cd06530">
    <property type="entry name" value="S26_SPase_I"/>
    <property type="match status" value="1"/>
</dbReference>
<dbReference type="InterPro" id="IPR000223">
    <property type="entry name" value="Pept_S26A_signal_pept_1"/>
</dbReference>
<dbReference type="SUPFAM" id="SSF51306">
    <property type="entry name" value="LexA/Signal peptidase"/>
    <property type="match status" value="1"/>
</dbReference>
<name>A0ABT2JA29_9PSEU</name>
<comment type="catalytic activity">
    <reaction evidence="1 6">
        <text>Cleavage of hydrophobic, N-terminal signal or leader sequences from secreted and periplasmic proteins.</text>
        <dbReference type="EC" id="3.4.21.89"/>
    </reaction>
</comment>
<dbReference type="Gene3D" id="2.10.109.10">
    <property type="entry name" value="Umud Fragment, subunit A"/>
    <property type="match status" value="1"/>
</dbReference>
<protein>
    <recommendedName>
        <fullName evidence="4 6">Signal peptidase I</fullName>
        <ecNumber evidence="4 6">3.4.21.89</ecNumber>
    </recommendedName>
</protein>
<keyword evidence="6" id="KW-0812">Transmembrane</keyword>
<evidence type="ECO:0000256" key="4">
    <source>
        <dbReference type="ARBA" id="ARBA00013208"/>
    </source>
</evidence>
<gene>
    <name evidence="9" type="primary">lepB</name>
    <name evidence="9" type="ORF">JT362_16520</name>
</gene>
<evidence type="ECO:0000259" key="8">
    <source>
        <dbReference type="Pfam" id="PF10502"/>
    </source>
</evidence>
<evidence type="ECO:0000256" key="7">
    <source>
        <dbReference type="SAM" id="MobiDB-lite"/>
    </source>
</evidence>
<sequence>MHAQSPEDDPDRTEQIPTVGGNDPADHSDRPAPGESPADEPADAPTDDTRRSKRRGRHRRPPKKQPLWRELLTLVAVAVLLTFLIQQFIGRVYSIPSGSMEKTLHGCPGCTGDRVLVDKLVYTFGDPEPGDVVVFKGPDAWTENDVAEPESDNVVVDALRQIGALVGLAPPDERDFVKRVIAVGGQTVQCCDDQWRVLVDGRPLDEPYIYWQNGEPDAQQRFEPVLVPEGTLWVMGDNRSDSCDSRCQGGGGIRGVVPLDNVIGKARYIVLPPSRWRGVGDHNPQAGIPMAMGAPAWQAGLPATVGLVAAWPALWLTRRLRWVVRPPRRSDPSS</sequence>
<feature type="compositionally biased region" description="Basic residues" evidence="7">
    <location>
        <begin position="51"/>
        <end position="63"/>
    </location>
</feature>
<dbReference type="Pfam" id="PF10502">
    <property type="entry name" value="Peptidase_S26"/>
    <property type="match status" value="1"/>
</dbReference>
<reference evidence="9 10" key="1">
    <citation type="submission" date="2021-02" db="EMBL/GenBank/DDBJ databases">
        <title>Actinophytocola xerophila sp. nov., isolated from soil of cotton cropping field.</title>
        <authorList>
            <person name="Huang R."/>
            <person name="Chen X."/>
            <person name="Ge X."/>
            <person name="Liu W."/>
        </authorList>
    </citation>
    <scope>NUCLEOTIDE SEQUENCE [LARGE SCALE GENOMIC DNA]</scope>
    <source>
        <strain evidence="9 10">S1-96</strain>
    </source>
</reference>
<comment type="similarity">
    <text evidence="3 6">Belongs to the peptidase S26 family.</text>
</comment>
<evidence type="ECO:0000313" key="9">
    <source>
        <dbReference type="EMBL" id="MCT2584723.1"/>
    </source>
</evidence>
<dbReference type="EMBL" id="JAFFZE010000014">
    <property type="protein sequence ID" value="MCT2584723.1"/>
    <property type="molecule type" value="Genomic_DNA"/>
</dbReference>
<dbReference type="RefSeq" id="WP_260192127.1">
    <property type="nucleotide sequence ID" value="NZ_JAFFZE010000014.1"/>
</dbReference>
<keyword evidence="6" id="KW-1133">Transmembrane helix</keyword>
<dbReference type="NCBIfam" id="TIGR02227">
    <property type="entry name" value="sigpep_I_bact"/>
    <property type="match status" value="1"/>
</dbReference>
<feature type="compositionally biased region" description="Acidic residues" evidence="7">
    <location>
        <begin position="37"/>
        <end position="46"/>
    </location>
</feature>
<feature type="domain" description="Peptidase S26" evidence="8">
    <location>
        <begin position="68"/>
        <end position="270"/>
    </location>
</feature>
<dbReference type="PRINTS" id="PR00727">
    <property type="entry name" value="LEADERPTASE"/>
</dbReference>
<feature type="region of interest" description="Disordered" evidence="7">
    <location>
        <begin position="1"/>
        <end position="64"/>
    </location>
</feature>
<accession>A0ABT2JA29</accession>
<keyword evidence="5 6" id="KW-0378">Hydrolase</keyword>
<dbReference type="PROSITE" id="PS00761">
    <property type="entry name" value="SPASE_I_3"/>
    <property type="match status" value="1"/>
</dbReference>
<keyword evidence="10" id="KW-1185">Reference proteome</keyword>
<comment type="subcellular location">
    <subcellularLocation>
        <location evidence="2">Cell membrane</location>
        <topology evidence="2">Single-pass type II membrane protein</topology>
    </subcellularLocation>
    <subcellularLocation>
        <location evidence="6">Membrane</location>
        <topology evidence="6">Single-pass type II membrane protein</topology>
    </subcellularLocation>
</comment>
<evidence type="ECO:0000313" key="10">
    <source>
        <dbReference type="Proteomes" id="UP001156441"/>
    </source>
</evidence>